<gene>
    <name evidence="1" type="ORF">ADEAN_000061500</name>
</gene>
<organism evidence="1 2">
    <name type="scientific">Angomonas deanei</name>
    <dbReference type="NCBI Taxonomy" id="59799"/>
    <lineage>
        <taxon>Eukaryota</taxon>
        <taxon>Discoba</taxon>
        <taxon>Euglenozoa</taxon>
        <taxon>Kinetoplastea</taxon>
        <taxon>Metakinetoplastina</taxon>
        <taxon>Trypanosomatida</taxon>
        <taxon>Trypanosomatidae</taxon>
        <taxon>Strigomonadinae</taxon>
        <taxon>Angomonas</taxon>
    </lineage>
</organism>
<dbReference type="VEuPathDB" id="TriTrypDB:ADEAN_000061500"/>
<dbReference type="OrthoDB" id="277086at2759"/>
<dbReference type="EMBL" id="LR877145">
    <property type="protein sequence ID" value="CAD2213179.1"/>
    <property type="molecule type" value="Genomic_DNA"/>
</dbReference>
<dbReference type="AlphaFoldDB" id="A0A7G2C0G6"/>
<reference evidence="1 2" key="1">
    <citation type="submission" date="2020-08" db="EMBL/GenBank/DDBJ databases">
        <authorList>
            <person name="Newling K."/>
            <person name="Davey J."/>
            <person name="Forrester S."/>
        </authorList>
    </citation>
    <scope>NUCLEOTIDE SEQUENCE [LARGE SCALE GENOMIC DNA]</scope>
    <source>
        <strain evidence="2">Crithidia deanei Carvalho (ATCC PRA-265)</strain>
    </source>
</reference>
<sequence length="451" mass="50713">MSQRFIVLCEELATLQLQLLRREAAPKKLAKEGLNLIKENLDCLTPSSVNKAVVPLYLRSCASLLKHVPDRDELAVLDVLDETFAVAKEYIHSKRNESPNDDCSVLRSIMSIDECYANFSAKNSPSSSHDESKAVGSQFSELVVPVYDRGMRNLRSHPDSVSTQSMLTLMQGTSKVYGNNIKFVPTTADISSLLPIKPKIQMEAKIQRCYGARDLLNRLCQRELSRLDAGMCLSVMAETGFYDGDVCNLCCSALHTSHPLLTSPQLCQIIHSLGILQHRHIHQKFFSSLIDPKKCTADGLKKHVQGLAMLRQPPFSETKLMNGVFLHSLRNAHSPHHQGSTATKGPKPHLRYNEAVVDYELPPLWYIDVGHSLSVLDITHHKFKLSVARQARRSIAKLSTLERCKLLYAVGGAPLESVPTELRAAWENKWARLSTSRRRNSRRLSRWMGRR</sequence>
<protein>
    <submittedName>
        <fullName evidence="1">Uncharacterized protein</fullName>
    </submittedName>
</protein>
<evidence type="ECO:0000313" key="1">
    <source>
        <dbReference type="EMBL" id="CAD2213179.1"/>
    </source>
</evidence>
<name>A0A7G2C0G6_9TRYP</name>
<keyword evidence="2" id="KW-1185">Reference proteome</keyword>
<evidence type="ECO:0000313" key="2">
    <source>
        <dbReference type="Proteomes" id="UP000515908"/>
    </source>
</evidence>
<dbReference type="Proteomes" id="UP000515908">
    <property type="component" value="Chromosome 01"/>
</dbReference>
<accession>A0A7G2C0G6</accession>
<proteinExistence type="predicted"/>